<gene>
    <name evidence="1" type="ORF">MEI_00917</name>
</gene>
<reference evidence="1 2" key="1">
    <citation type="submission" date="2012-03" db="EMBL/GenBank/DDBJ databases">
        <title>The Genome Sequence of Bartonella vinsonii subsp. arupensis str. Pm136co.</title>
        <authorList>
            <consortium name="The Broad Institute Genome Sequencing Platform"/>
            <consortium name="The Broad Institute Genome Sequencing Center for Infectious Disease"/>
            <person name="Feldgarden M."/>
            <person name="Kirby J."/>
            <person name="Kosoy M."/>
            <person name="Birtles R."/>
            <person name="Probert W.S."/>
            <person name="Chiaraviglio L."/>
            <person name="Young S.K."/>
            <person name="Zeng Q."/>
            <person name="Gargeya S."/>
            <person name="Fitzgerald M."/>
            <person name="Haas B."/>
            <person name="Abouelleil A."/>
            <person name="Alvarado L."/>
            <person name="Arachchi H.M."/>
            <person name="Berlin A."/>
            <person name="Chapman S.B."/>
            <person name="Gearin G."/>
            <person name="Goldberg J."/>
            <person name="Griggs A."/>
            <person name="Gujja S."/>
            <person name="Hansen M."/>
            <person name="Heiman D."/>
            <person name="Howarth C."/>
            <person name="Larimer J."/>
            <person name="Lui A."/>
            <person name="MacDonald P.J.P."/>
            <person name="McCowen C."/>
            <person name="Montmayeur A."/>
            <person name="Murphy C."/>
            <person name="Neiman D."/>
            <person name="Pearson M."/>
            <person name="Priest M."/>
            <person name="Roberts A."/>
            <person name="Saif S."/>
            <person name="Shea T."/>
            <person name="Sisk P."/>
            <person name="Stolte C."/>
            <person name="Sykes S."/>
            <person name="Wortman J."/>
            <person name="Nusbaum C."/>
            <person name="Birren B."/>
        </authorList>
    </citation>
    <scope>NUCLEOTIDE SEQUENCE [LARGE SCALE GENOMIC DNA]</scope>
    <source>
        <strain evidence="1 2">Pm136co</strain>
    </source>
</reference>
<dbReference type="Proteomes" id="UP000008948">
    <property type="component" value="Unassembled WGS sequence"/>
</dbReference>
<dbReference type="RefSeq" id="WP_004862901.1">
    <property type="nucleotide sequence ID" value="NZ_JH725044.1"/>
</dbReference>
<sequence>MKIFKNFALYTVVIAFFFSQVLGANAHSLKSLSQESHFTSIISEENKGVIKVSDLTGIEAEVLGLIVYFVYSFTRKLNSTHPGYERIFDAF</sequence>
<proteinExistence type="predicted"/>
<accession>A0ABN0GPT6</accession>
<keyword evidence="2" id="KW-1185">Reference proteome</keyword>
<dbReference type="EMBL" id="AIMH01000017">
    <property type="protein sequence ID" value="EJF98096.1"/>
    <property type="molecule type" value="Genomic_DNA"/>
</dbReference>
<evidence type="ECO:0000313" key="2">
    <source>
        <dbReference type="Proteomes" id="UP000008948"/>
    </source>
</evidence>
<evidence type="ECO:0000313" key="1">
    <source>
        <dbReference type="EMBL" id="EJF98096.1"/>
    </source>
</evidence>
<protein>
    <submittedName>
        <fullName evidence="1">Uncharacterized protein</fullName>
    </submittedName>
</protein>
<organism evidence="1 2">
    <name type="scientific">Bartonella vinsonii subsp. arupensis Pm136co</name>
    <dbReference type="NCBI Taxonomy" id="1094561"/>
    <lineage>
        <taxon>Bacteria</taxon>
        <taxon>Pseudomonadati</taxon>
        <taxon>Pseudomonadota</taxon>
        <taxon>Alphaproteobacteria</taxon>
        <taxon>Hyphomicrobiales</taxon>
        <taxon>Bartonellaceae</taxon>
        <taxon>Bartonella</taxon>
    </lineage>
</organism>
<name>A0ABN0GPT6_BARVI</name>
<comment type="caution">
    <text evidence="1">The sequence shown here is derived from an EMBL/GenBank/DDBJ whole genome shotgun (WGS) entry which is preliminary data.</text>
</comment>